<dbReference type="EMBL" id="PP511597">
    <property type="protein sequence ID" value="XCD05799.1"/>
    <property type="molecule type" value="Genomic_DNA"/>
</dbReference>
<accession>A0AAU8B2J7</accession>
<feature type="region of interest" description="Disordered" evidence="1">
    <location>
        <begin position="147"/>
        <end position="226"/>
    </location>
</feature>
<feature type="compositionally biased region" description="Gly residues" evidence="1">
    <location>
        <begin position="191"/>
        <end position="205"/>
    </location>
</feature>
<evidence type="ECO:0000313" key="2">
    <source>
        <dbReference type="EMBL" id="XCD05799.1"/>
    </source>
</evidence>
<proteinExistence type="predicted"/>
<reference evidence="2" key="1">
    <citation type="submission" date="2024-03" db="EMBL/GenBank/DDBJ databases">
        <title>Diverse circular DNA viruses in blood, oral, and fecal samples of captive lemurs.</title>
        <authorList>
            <person name="Paietta E.N."/>
            <person name="Kraberger S."/>
            <person name="Lund M.C."/>
            <person name="Custer J.M."/>
            <person name="Vargas K.M."/>
            <person name="Ehmke E.E."/>
            <person name="Yoder A.D."/>
            <person name="Varsani A."/>
        </authorList>
    </citation>
    <scope>NUCLEOTIDE SEQUENCE</scope>
    <source>
        <strain evidence="2">Duke_24SF_91</strain>
    </source>
</reference>
<name>A0AAU8B2J7_9CAUD</name>
<feature type="region of interest" description="Disordered" evidence="1">
    <location>
        <begin position="265"/>
        <end position="291"/>
    </location>
</feature>
<feature type="compositionally biased region" description="Basic and acidic residues" evidence="1">
    <location>
        <begin position="162"/>
        <end position="186"/>
    </location>
</feature>
<sequence>MISRCAFWAASSSSVNASGLGGTVFQVAPTSFSASSVFGSKNWRRTSFSLKPPSVAKIPSSRLSVRSPISGPASLSLSSATVSRWAFTSATQASVSRCISCQLRWPSARRSMGITPGALFHCASRACRSSAGFVFAMPQASHPAVGYGTGGGVSHATIGGDEGDRDRSPKTTRSRQEGEQAGERVSRKSGRGLGGETQGCAGLHGCGDSASADRRRPRDLASDGLPDRRLSKYCIDNLHSAALALAIGTLLTEAARKNPASRHILADSSASGVPRPERTAPMVPASRRKPALKTPTRGDLALIEPDITHGVAARIATSYPSRFSIRRIRHSDLALIISFTLSETAHLLGSIAEHKTLDAKLDALHGKEARA</sequence>
<evidence type="ECO:0000256" key="1">
    <source>
        <dbReference type="SAM" id="MobiDB-lite"/>
    </source>
</evidence>
<feature type="compositionally biased region" description="Basic and acidic residues" evidence="1">
    <location>
        <begin position="211"/>
        <end position="226"/>
    </location>
</feature>
<protein>
    <submittedName>
        <fullName evidence="2">Uncharacterized protein</fullName>
    </submittedName>
</protein>
<organism evidence="2">
    <name type="scientific">Dulem virus 32</name>
    <dbReference type="NCBI Taxonomy" id="3145750"/>
    <lineage>
        <taxon>Viruses</taxon>
        <taxon>Duplodnaviria</taxon>
        <taxon>Heunggongvirae</taxon>
        <taxon>Uroviricota</taxon>
        <taxon>Caudoviricetes</taxon>
    </lineage>
</organism>